<feature type="region of interest" description="Disordered" evidence="1">
    <location>
        <begin position="83"/>
        <end position="144"/>
    </location>
</feature>
<evidence type="ECO:0000313" key="3">
    <source>
        <dbReference type="Proteomes" id="UP000198297"/>
    </source>
</evidence>
<dbReference type="AlphaFoldDB" id="A0A238YES6"/>
<name>A0A238YES6_HALEZ</name>
<evidence type="ECO:0000313" key="2">
    <source>
        <dbReference type="EMBL" id="SNR69094.1"/>
    </source>
</evidence>
<proteinExistence type="predicted"/>
<sequence length="292" mass="31864">MRFWWSIPYSSIGALQRAVQLGSVVSQSGGPGRITGCCLRGLKSRIGRSCLSMRCIGIESILASSIDPNSSASSNQYIPTTALPISQRSSKDSSSILRRSSVDPPSILRRSSVDPPSILRRSSVDPPSILRRSSVDPPSILQQSSVDPPAILQRFSVDPPSILQRFSVDPPAILQRSSSNPPAIFRRSSNGPVAIFTQTARTLDANFRHTSRNLTEIRCSLLTSPVQLTLPRQQHAPEAPQLPEATVRSAHRLRLDRSYTTLNAQTTAHNESPRGDMTSPYCGQTRARSEPT</sequence>
<protein>
    <submittedName>
        <fullName evidence="2">Uncharacterized protein</fullName>
    </submittedName>
</protein>
<feature type="region of interest" description="Disordered" evidence="1">
    <location>
        <begin position="260"/>
        <end position="292"/>
    </location>
</feature>
<reference evidence="2 3" key="1">
    <citation type="submission" date="2017-06" db="EMBL/GenBank/DDBJ databases">
        <authorList>
            <person name="Kim H.J."/>
            <person name="Triplett B.A."/>
        </authorList>
    </citation>
    <scope>NUCLEOTIDE SEQUENCE [LARGE SCALE GENOMIC DNA]</scope>
    <source>
        <strain evidence="2 3">DSM 19316</strain>
    </source>
</reference>
<feature type="compositionally biased region" description="Low complexity" evidence="1">
    <location>
        <begin position="86"/>
        <end position="99"/>
    </location>
</feature>
<dbReference type="Proteomes" id="UP000198297">
    <property type="component" value="Unassembled WGS sequence"/>
</dbReference>
<organism evidence="2 3">
    <name type="scientific">Halorubrum ezzemoulense</name>
    <name type="common">Halorubrum chaoviator</name>
    <dbReference type="NCBI Taxonomy" id="337243"/>
    <lineage>
        <taxon>Archaea</taxon>
        <taxon>Methanobacteriati</taxon>
        <taxon>Methanobacteriota</taxon>
        <taxon>Stenosarchaea group</taxon>
        <taxon>Halobacteria</taxon>
        <taxon>Halobacteriales</taxon>
        <taxon>Haloferacaceae</taxon>
        <taxon>Halorubrum</taxon>
    </lineage>
</organism>
<accession>A0A238YES6</accession>
<dbReference type="EMBL" id="FZNK01000011">
    <property type="protein sequence ID" value="SNR69094.1"/>
    <property type="molecule type" value="Genomic_DNA"/>
</dbReference>
<feature type="compositionally biased region" description="Polar residues" evidence="1">
    <location>
        <begin position="260"/>
        <end position="270"/>
    </location>
</feature>
<evidence type="ECO:0000256" key="1">
    <source>
        <dbReference type="SAM" id="MobiDB-lite"/>
    </source>
</evidence>
<gene>
    <name evidence="2" type="ORF">SAMN06266787_11119</name>
</gene>